<dbReference type="PANTHER" id="PTHR43798:SF6">
    <property type="entry name" value="HYDROLASE, PUTATIVE (AFU_ORTHOLOGUE AFUA_4G13070)-RELATED"/>
    <property type="match status" value="1"/>
</dbReference>
<protein>
    <submittedName>
        <fullName evidence="2">Alpha/beta hydrolase</fullName>
    </submittedName>
</protein>
<dbReference type="PANTHER" id="PTHR43798">
    <property type="entry name" value="MONOACYLGLYCEROL LIPASE"/>
    <property type="match status" value="1"/>
</dbReference>
<dbReference type="AlphaFoldDB" id="A0A7G6WT69"/>
<dbReference type="Proteomes" id="UP000515563">
    <property type="component" value="Chromosome"/>
</dbReference>
<reference evidence="3" key="1">
    <citation type="submission" date="2019-09" db="EMBL/GenBank/DDBJ databases">
        <title>Antimicrobial potential of Antarctic Bacteria.</title>
        <authorList>
            <person name="Benaud N."/>
            <person name="Edwards R.J."/>
            <person name="Ferrari B.C."/>
        </authorList>
    </citation>
    <scope>NUCLEOTIDE SEQUENCE [LARGE SCALE GENOMIC DNA]</scope>
    <source>
        <strain evidence="3">SPB151</strain>
    </source>
</reference>
<dbReference type="PRINTS" id="PR00412">
    <property type="entry name" value="EPOXHYDRLASE"/>
</dbReference>
<organism evidence="2 3">
    <name type="scientific">Kribbella qitaiheensis</name>
    <dbReference type="NCBI Taxonomy" id="1544730"/>
    <lineage>
        <taxon>Bacteria</taxon>
        <taxon>Bacillati</taxon>
        <taxon>Actinomycetota</taxon>
        <taxon>Actinomycetes</taxon>
        <taxon>Propionibacteriales</taxon>
        <taxon>Kribbellaceae</taxon>
        <taxon>Kribbella</taxon>
    </lineage>
</organism>
<reference evidence="2 3" key="2">
    <citation type="journal article" date="2020" name="Microbiol. Resour. Announc.">
        <title>Antarctic desert soil bacteria exhibit high novel natural product potential, evaluated through long-read genome sequencing and comparative genomics.</title>
        <authorList>
            <person name="Benaud N."/>
            <person name="Edwards R.J."/>
            <person name="Amos T.G."/>
            <person name="D'Agostino P.M."/>
            <person name="Gutierrez-Chavez C."/>
            <person name="Montgomery K."/>
            <person name="Nicetic I."/>
            <person name="Ferrari B.C."/>
        </authorList>
    </citation>
    <scope>NUCLEOTIDE SEQUENCE [LARGE SCALE GENOMIC DNA]</scope>
    <source>
        <strain evidence="2 3">SPB151</strain>
    </source>
</reference>
<dbReference type="Gene3D" id="3.40.50.1820">
    <property type="entry name" value="alpha/beta hydrolase"/>
    <property type="match status" value="1"/>
</dbReference>
<dbReference type="SUPFAM" id="SSF53474">
    <property type="entry name" value="alpha/beta-Hydrolases"/>
    <property type="match status" value="1"/>
</dbReference>
<dbReference type="Pfam" id="PF12697">
    <property type="entry name" value="Abhydrolase_6"/>
    <property type="match status" value="1"/>
</dbReference>
<accession>A0A7G6WT69</accession>
<proteinExistence type="predicted"/>
<dbReference type="PRINTS" id="PR00111">
    <property type="entry name" value="ABHYDROLASE"/>
</dbReference>
<dbReference type="InterPro" id="IPR050266">
    <property type="entry name" value="AB_hydrolase_sf"/>
</dbReference>
<evidence type="ECO:0000259" key="1">
    <source>
        <dbReference type="Pfam" id="PF12697"/>
    </source>
</evidence>
<keyword evidence="3" id="KW-1185">Reference proteome</keyword>
<name>A0A7G6WT69_9ACTN</name>
<evidence type="ECO:0000313" key="3">
    <source>
        <dbReference type="Proteomes" id="UP000515563"/>
    </source>
</evidence>
<dbReference type="RefSeq" id="WP_185446013.1">
    <property type="nucleotide sequence ID" value="NZ_CP043661.1"/>
</dbReference>
<dbReference type="InterPro" id="IPR000073">
    <property type="entry name" value="AB_hydrolase_1"/>
</dbReference>
<dbReference type="KEGG" id="kqi:F1D05_03725"/>
<dbReference type="EMBL" id="CP043661">
    <property type="protein sequence ID" value="QNE17184.1"/>
    <property type="molecule type" value="Genomic_DNA"/>
</dbReference>
<dbReference type="InterPro" id="IPR029058">
    <property type="entry name" value="AB_hydrolase_fold"/>
</dbReference>
<gene>
    <name evidence="2" type="ORF">F1D05_03725</name>
</gene>
<dbReference type="InterPro" id="IPR000639">
    <property type="entry name" value="Epox_hydrolase-like"/>
</dbReference>
<feature type="domain" description="AB hydrolase-1" evidence="1">
    <location>
        <begin position="14"/>
        <end position="247"/>
    </location>
</feature>
<dbReference type="GO" id="GO:0016787">
    <property type="term" value="F:hydrolase activity"/>
    <property type="evidence" value="ECO:0007669"/>
    <property type="project" value="UniProtKB-KW"/>
</dbReference>
<keyword evidence="2" id="KW-0378">Hydrolase</keyword>
<sequence>MTLHHVAYGEGTPVLALHGWTPDHRLMTGPLEPFFADLPGYRRLYPDLPGMGASPAGEIDNSDGIMAALLEFIDTEIGDEPFVLIGESYGGYLARGLVAQRPSQVLGLSLLCPIGVALENADRTVPDHVVLEVEPGLIESLSPEEVGDFTEIAVIQTAEVLRQYREDVVPGLDAADTVAMERIRKNWALTVAPESGPAYTRPTLVLCGRQDAIVGFADQYALLPHYPRATYAVLDLAGHNLQIEQPELMGVLFRDWLGRIAREAH</sequence>
<evidence type="ECO:0000313" key="2">
    <source>
        <dbReference type="EMBL" id="QNE17184.1"/>
    </source>
</evidence>